<dbReference type="STRING" id="246194.CHY_1987"/>
<sequence>MVREPSGKSSRLFGPAKVLRGLQYGLSGDPVPQRVTLRQKL</sequence>
<dbReference type="KEGG" id="chy:CHY_1987"/>
<dbReference type="InParanoid" id="Q3AAM8"/>
<proteinExistence type="predicted"/>
<evidence type="ECO:0000313" key="1">
    <source>
        <dbReference type="EMBL" id="ABB14907.1"/>
    </source>
</evidence>
<keyword evidence="2" id="KW-1185">Reference proteome</keyword>
<organism evidence="1 2">
    <name type="scientific">Carboxydothermus hydrogenoformans (strain ATCC BAA-161 / DSM 6008 / Z-2901)</name>
    <dbReference type="NCBI Taxonomy" id="246194"/>
    <lineage>
        <taxon>Bacteria</taxon>
        <taxon>Bacillati</taxon>
        <taxon>Bacillota</taxon>
        <taxon>Clostridia</taxon>
        <taxon>Thermoanaerobacterales</taxon>
        <taxon>Thermoanaerobacteraceae</taxon>
        <taxon>Carboxydothermus</taxon>
    </lineage>
</organism>
<protein>
    <submittedName>
        <fullName evidence="1">Uncharacterized protein</fullName>
    </submittedName>
</protein>
<name>Q3AAM8_CARHZ</name>
<evidence type="ECO:0000313" key="2">
    <source>
        <dbReference type="Proteomes" id="UP000002706"/>
    </source>
</evidence>
<dbReference type="EMBL" id="CP000141">
    <property type="protein sequence ID" value="ABB14907.1"/>
    <property type="molecule type" value="Genomic_DNA"/>
</dbReference>
<accession>Q3AAM8</accession>
<reference evidence="1 2" key="1">
    <citation type="journal article" date="2005" name="PLoS Genet.">
        <title>Life in hot carbon monoxide: the complete genome sequence of Carboxydothermus hydrogenoformans Z-2901.</title>
        <authorList>
            <person name="Wu M."/>
            <person name="Ren Q."/>
            <person name="Durkin A.S."/>
            <person name="Daugherty S.C."/>
            <person name="Brinkac L.M."/>
            <person name="Dodson R.J."/>
            <person name="Madupu R."/>
            <person name="Sullivan S.A."/>
            <person name="Kolonay J.F."/>
            <person name="Haft D.H."/>
            <person name="Nelson W.C."/>
            <person name="Tallon L.J."/>
            <person name="Jones K.M."/>
            <person name="Ulrich L.E."/>
            <person name="Gonzalez J.M."/>
            <person name="Zhulin I.B."/>
            <person name="Robb F.T."/>
            <person name="Eisen J.A."/>
        </authorList>
    </citation>
    <scope>NUCLEOTIDE SEQUENCE [LARGE SCALE GENOMIC DNA]</scope>
    <source>
        <strain evidence="2">ATCC BAA-161 / DSM 6008 / Z-2901</strain>
    </source>
</reference>
<dbReference type="HOGENOM" id="CLU_3267455_0_0_9"/>
<gene>
    <name evidence="1" type="ordered locus">CHY_1987</name>
</gene>
<dbReference type="Proteomes" id="UP000002706">
    <property type="component" value="Chromosome"/>
</dbReference>
<dbReference type="AlphaFoldDB" id="Q3AAM8"/>